<keyword evidence="1" id="KW-0732">Signal</keyword>
<evidence type="ECO:0008006" key="4">
    <source>
        <dbReference type="Google" id="ProtNLM"/>
    </source>
</evidence>
<proteinExistence type="predicted"/>
<evidence type="ECO:0000256" key="1">
    <source>
        <dbReference type="SAM" id="SignalP"/>
    </source>
</evidence>
<comment type="caution">
    <text evidence="2">The sequence shown here is derived from an EMBL/GenBank/DDBJ whole genome shotgun (WGS) entry which is preliminary data.</text>
</comment>
<organism evidence="2 3">
    <name type="scientific">Liparis tanakae</name>
    <name type="common">Tanaka's snailfish</name>
    <dbReference type="NCBI Taxonomy" id="230148"/>
    <lineage>
        <taxon>Eukaryota</taxon>
        <taxon>Metazoa</taxon>
        <taxon>Chordata</taxon>
        <taxon>Craniata</taxon>
        <taxon>Vertebrata</taxon>
        <taxon>Euteleostomi</taxon>
        <taxon>Actinopterygii</taxon>
        <taxon>Neopterygii</taxon>
        <taxon>Teleostei</taxon>
        <taxon>Neoteleostei</taxon>
        <taxon>Acanthomorphata</taxon>
        <taxon>Eupercaria</taxon>
        <taxon>Perciformes</taxon>
        <taxon>Cottioidei</taxon>
        <taxon>Cottales</taxon>
        <taxon>Liparidae</taxon>
        <taxon>Liparis</taxon>
    </lineage>
</organism>
<feature type="chain" id="PRO_5021188710" description="Secreted protein" evidence="1">
    <location>
        <begin position="25"/>
        <end position="86"/>
    </location>
</feature>
<reference evidence="2 3" key="1">
    <citation type="submission" date="2019-03" db="EMBL/GenBank/DDBJ databases">
        <title>First draft genome of Liparis tanakae, snailfish: a comprehensive survey of snailfish specific genes.</title>
        <authorList>
            <person name="Kim W."/>
            <person name="Song I."/>
            <person name="Jeong J.-H."/>
            <person name="Kim D."/>
            <person name="Kim S."/>
            <person name="Ryu S."/>
            <person name="Song J.Y."/>
            <person name="Lee S.K."/>
        </authorList>
    </citation>
    <scope>NUCLEOTIDE SEQUENCE [LARGE SCALE GENOMIC DNA]</scope>
    <source>
        <tissue evidence="2">Muscle</tissue>
    </source>
</reference>
<name>A0A4Z2FYV8_9TELE</name>
<gene>
    <name evidence="2" type="ORF">EYF80_043893</name>
</gene>
<sequence length="86" mass="9343">MNNNNNSLAVGQIPLMFVFMGSTALPHCLGPLHYCTAVVFKLGANWSRLLEGIQTRATRQMRLPIGSRSVTSPALQTALRNSTDAN</sequence>
<accession>A0A4Z2FYV8</accession>
<feature type="signal peptide" evidence="1">
    <location>
        <begin position="1"/>
        <end position="24"/>
    </location>
</feature>
<protein>
    <recommendedName>
        <fullName evidence="4">Secreted protein</fullName>
    </recommendedName>
</protein>
<dbReference type="EMBL" id="SRLO01000817">
    <property type="protein sequence ID" value="TNN45893.1"/>
    <property type="molecule type" value="Genomic_DNA"/>
</dbReference>
<evidence type="ECO:0000313" key="2">
    <source>
        <dbReference type="EMBL" id="TNN45893.1"/>
    </source>
</evidence>
<keyword evidence="3" id="KW-1185">Reference proteome</keyword>
<dbReference type="AlphaFoldDB" id="A0A4Z2FYV8"/>
<dbReference type="Proteomes" id="UP000314294">
    <property type="component" value="Unassembled WGS sequence"/>
</dbReference>
<evidence type="ECO:0000313" key="3">
    <source>
        <dbReference type="Proteomes" id="UP000314294"/>
    </source>
</evidence>